<dbReference type="EC" id="2.4.2.-" evidence="7"/>
<comment type="subcellular location">
    <subcellularLocation>
        <location evidence="1">Nucleus</location>
    </subcellularLocation>
</comment>
<feature type="region of interest" description="Disordered" evidence="8">
    <location>
        <begin position="693"/>
        <end position="717"/>
    </location>
</feature>
<dbReference type="PANTHER" id="PTHR14453:SF67">
    <property type="entry name" value="POLY [ADP-RIBOSE] POLYMERASE"/>
    <property type="match status" value="1"/>
</dbReference>
<dbReference type="InterPro" id="IPR052056">
    <property type="entry name" value="Mono-ARTD/PARP"/>
</dbReference>
<evidence type="ECO:0000256" key="6">
    <source>
        <dbReference type="PROSITE-ProRule" id="PRU00176"/>
    </source>
</evidence>
<feature type="region of interest" description="Disordered" evidence="8">
    <location>
        <begin position="1940"/>
        <end position="1963"/>
    </location>
</feature>
<feature type="domain" description="RRM" evidence="10">
    <location>
        <begin position="1158"/>
        <end position="1265"/>
    </location>
</feature>
<dbReference type="GO" id="GO:0010629">
    <property type="term" value="P:negative regulation of gene expression"/>
    <property type="evidence" value="ECO:0007669"/>
    <property type="project" value="TreeGrafter"/>
</dbReference>
<keyword evidence="9" id="KW-0732">Signal</keyword>
<keyword evidence="15" id="KW-1185">Reference proteome</keyword>
<dbReference type="SUPFAM" id="SSF52949">
    <property type="entry name" value="Macro domain-like"/>
    <property type="match status" value="3"/>
</dbReference>
<evidence type="ECO:0000259" key="12">
    <source>
        <dbReference type="PROSITE" id="PS51059"/>
    </source>
</evidence>
<evidence type="ECO:0000256" key="1">
    <source>
        <dbReference type="ARBA" id="ARBA00004123"/>
    </source>
</evidence>
<sequence length="2757" mass="311544">MESLKVLVVLLAVFHGSLSRPQDDDELRAVVENLRRLVERKMNDMGDKPSLPGPSAPGPRRPKKMLMTFIDNYYGDFPGGNYTWDTPVDMNSLADIYTWFKNADISSTPMFQSPAFSKMVTKFLDSYFRCAAMKINQMAFYILQEQETAMAAEKDNTMYTEIRRILEAELTDPSAITKEIVKKSFAHTYDTIMLKVKHFQMRGMGKIFRKMRMFMKKAVRKGWTVEELKSNFLKLMETADFYKCPDEGDLREYHKKISVYFQRRFSKRKPFAKAEAWLTNFLREHVKDSATVVQGILGVYRGYVTAAVGVFQEVEKHMITGDAEDILNFVSQFLTEDQLSYLKAIFRDLGGSDENDDDDFEGSGSPDDDDDLYPGVPDDIDEECIRRRIHGVEKSHRYNEFSLEPCEVRWVVLLANIESAEKLIRDSQVPVLSCVGTECNLRVGPCPECIISDDWLEPLTPERISMNFPDDQMMDSIGMRSIRDREQENNAPKTDVFKRFEEKEEEEENQDTYVPRFVIPAISSPYSGPNYMADSNDSRPYSSIKSQLSEEKDEANHDSNPGVTKSEDFDSDPEKVPTMVNVSSRKNGDDEDPYATIDDVNLKSFVKEDHDTPPSLPERPGKTESKDEFSSTYLEPVSFSKNGAKETESASDEYQSNNPWNGGDHPDELQCAQPQILSITNAEVNASTYIEPLKRNSSANESNKQVPLSLPSKPHKENHFQPYENASIGSNMKVPTSLEENSNTGCQTTTNTAKLYPVIGEDCNKIPQTLVNEAYKSQGAIPKVTRGNTHPGSVGKDVDALYQNHEMIKRPDPSPSVPETGQNRPDRMPAGFSGATPAPGNFVDQTEAKFVPQNGPVPPFFPNFMMAPLNPQNQQIPMPNFMDPKYQQQQNIQSFPRTPYPGFPVPFFPFGQLPNQGNNIPQTGEIIPMPEPQFPVVPKEAEGEIPVAKTEEMESETKNTNLLASPQRRKKKQSVTPKQEDQIDDKPTGSEGTFDTIRVRLKQPLTQDTLENYFENRRKSGGGDIESLTIIKGTEMEVEEVLITFSEPKDAMNCLQQQHIIDKKTLNVQKYDPNDPSLWEMDKALVTGLNPVTTEDTLMNFLEPAAGVELKDLVRGAQEDVAIVVFAEKPDFAKMSKRCKEKKLEGNTLFVQMVEKCQTIYVKGIDKSITYDLVENFFCNKRKSGGGDVEKVDYHPEDGYCIVYFENPSDAKNAAAKEKFTINDREIQAQMYFPCLGLPEQPMNWEDMPCVSYKGNEYIVKFVKNLPKECSQIEEALQKKFVKVEWPKSKSDFTVKLQCTVTKDVENAKEILKSWKEEAEVEMDRHMNKYVCQKHSTVPEAWQALLAQLKTLTIDQPDRVAVLLDKKKHTVIVAGYEENTEALTRIILNLIKTEESKIQNQTEKIMKNIPLDFHKCQQLWKTHFGKKLANDFPDLDFQVEINKKEVNLTGKPTEVNEALIKMHEYLMNTKSKSLNISKERYEIFMKKEVKEGFIAEMKAKGNKAVWNVTEDKVEMTSSNSKMADEALEIFKEFIPEKKIQMKDLVKILTMHDWQACVKELRDKHNEKLNISSSSSEVCVTATKDIFENVCKQIEHVMKICSEKCRIDHRVVKLTQQQFSYIKYFGQNKIGQITNACNLKELEIKQNQSDCSIEITGNDEDVKKAHENLMRFIKHLREDSCSINKPGAKVFFNSSKGREAMKKAGKDTSCIILNKEGIRHMKENRESGSFRGHRRTSHSLPRKIAECELHYCDKKFIVMKGDVTKLKVDVLVNAANGELDHCGGLALAISKAGGKSIQEESNTYIASNKIVPDGEAIPAQPGELPCKRLIHAVGPRWLGGSHNEEHLLKKAIFKCLELTDKYKHSSIAIPALSAGIFGYPVADSVRVILDAIESYIKTVPSSSIKEVYFCDVDDTIVKEFVICLKKKFGLEVKEFSGDEHVQKSPVENAGSDSEEEKPRRSWSRSEKPICEIKVISGELAKMKVDVIVSSTDKSLNLTLGATSKSLLRAGGESLQEECTMKYKHGVQPGEVAMTKGGNLSCRQVYHGAVKKWDHNRGDALSRFTEFVNNCLRTADKNLMSSMAFPALGTGRLGYPPDLAAKTMLKCCRDFLRQNSSTSLKEIIFVVYHEDKDTLQTFQSVMSSEDVSRGIETSRSSYPQRRSTDHGRRDKSFKLNKLNVEIRQGDITQERSDVVVNSVTESLDLSKGAASKAILKAAGDNIQTECRRGGMSLAADDFIVTSGGRMSCKNIIHVKAQKSADGWENMVNKALAHADKIGSRSISFPALGTGMRNTDSAEIAKAMFTAMRKFQPSSLETVRVIIFQKDMVSIFLSTLKSIPQGIFTQAKDFIKGKFNDVVNGDDDASRERPQYPRHQSGNRGSRAHMQQPVEENVTFLILSNSEENIRKAKKSLDEVYKCYDIDASKQKLNDRQIDAIKRIAKGIDCLFTESKILLMGSANEVNEATVDILKYLHEVKDKEKAQAIQMYVKWQYEISPEKWMTFRDEINMEIETAYKAKKISCVVKDRTGTEYIIDFKKMEEYEKSNPRKKYKIIRKDKAGSTSVGLPSNWAHMKSDQTMVEVKLSPNDKEYKDVLARFNATNGGSVSISEIRRVQNPSLYQQYAAKRKEISIRNRKNPEQWLWHGTYPDTVKKIINNGFNRSYCGKHGTSCGAGVYFAVNASYSLGYCNADSNGCKHMFSVQVATGDACQGNSSLLVLPQKPGAGGHVTYDSASDNLSNPVMFVIFHDSQAYPAYHIIFR</sequence>
<dbReference type="PROSITE" id="PS51059">
    <property type="entry name" value="PARP_CATALYTIC"/>
    <property type="match status" value="1"/>
</dbReference>
<evidence type="ECO:0000313" key="14">
    <source>
        <dbReference type="EnsemblMetazoa" id="G15513.1:cds"/>
    </source>
</evidence>
<dbReference type="PANTHER" id="PTHR14453">
    <property type="entry name" value="PARP/ZINC FINGER CCCH TYPE DOMAIN CONTAINING PROTEIN"/>
    <property type="match status" value="1"/>
</dbReference>
<dbReference type="Pfam" id="PF01661">
    <property type="entry name" value="Macro"/>
    <property type="match status" value="3"/>
</dbReference>
<evidence type="ECO:0000259" key="10">
    <source>
        <dbReference type="PROSITE" id="PS50102"/>
    </source>
</evidence>
<dbReference type="GO" id="GO:0005737">
    <property type="term" value="C:cytoplasm"/>
    <property type="evidence" value="ECO:0007669"/>
    <property type="project" value="TreeGrafter"/>
</dbReference>
<evidence type="ECO:0000256" key="2">
    <source>
        <dbReference type="ARBA" id="ARBA00022676"/>
    </source>
</evidence>
<dbReference type="InterPro" id="IPR004170">
    <property type="entry name" value="WWE_dom"/>
</dbReference>
<feature type="region of interest" description="Disordered" evidence="8">
    <location>
        <begin position="807"/>
        <end position="841"/>
    </location>
</feature>
<feature type="domain" description="PARP catalytic" evidence="12">
    <location>
        <begin position="2563"/>
        <end position="2757"/>
    </location>
</feature>
<protein>
    <recommendedName>
        <fullName evidence="7">Poly [ADP-ribose] polymerase</fullName>
        <shortName evidence="7">PARP</shortName>
        <ecNumber evidence="7">2.4.2.-</ecNumber>
    </recommendedName>
</protein>
<dbReference type="Proteomes" id="UP000005408">
    <property type="component" value="Unassembled WGS sequence"/>
</dbReference>
<dbReference type="GO" id="GO:0003714">
    <property type="term" value="F:transcription corepressor activity"/>
    <property type="evidence" value="ECO:0007669"/>
    <property type="project" value="TreeGrafter"/>
</dbReference>
<feature type="region of interest" description="Disordered" evidence="8">
    <location>
        <begin position="42"/>
        <end position="61"/>
    </location>
</feature>
<evidence type="ECO:0000259" key="11">
    <source>
        <dbReference type="PROSITE" id="PS50918"/>
    </source>
</evidence>
<dbReference type="GO" id="GO:0005634">
    <property type="term" value="C:nucleus"/>
    <property type="evidence" value="ECO:0007669"/>
    <property type="project" value="UniProtKB-SubCell"/>
</dbReference>
<dbReference type="PROSITE" id="PS50918">
    <property type="entry name" value="WWE"/>
    <property type="match status" value="1"/>
</dbReference>
<evidence type="ECO:0000259" key="13">
    <source>
        <dbReference type="PROSITE" id="PS51154"/>
    </source>
</evidence>
<dbReference type="InterPro" id="IPR012317">
    <property type="entry name" value="Poly(ADP-ribose)pol_cat_dom"/>
</dbReference>
<feature type="compositionally biased region" description="Polar residues" evidence="8">
    <location>
        <begin position="2147"/>
        <end position="2159"/>
    </location>
</feature>
<feature type="domain" description="Macro" evidence="13">
    <location>
        <begin position="1958"/>
        <end position="2144"/>
    </location>
</feature>
<dbReference type="Gene3D" id="3.40.220.10">
    <property type="entry name" value="Leucine Aminopeptidase, subunit E, domain 1"/>
    <property type="match status" value="3"/>
</dbReference>
<feature type="compositionally biased region" description="Polar residues" evidence="8">
    <location>
        <begin position="695"/>
        <end position="706"/>
    </location>
</feature>
<dbReference type="SMART" id="SM00360">
    <property type="entry name" value="RRM"/>
    <property type="match status" value="3"/>
</dbReference>
<dbReference type="SUPFAM" id="SSF56399">
    <property type="entry name" value="ADP-ribosylation"/>
    <property type="match status" value="1"/>
</dbReference>
<feature type="chain" id="PRO_5036449043" description="Poly [ADP-ribose] polymerase" evidence="9">
    <location>
        <begin position="20"/>
        <end position="2757"/>
    </location>
</feature>
<dbReference type="InterPro" id="IPR057044">
    <property type="entry name" value="PARP14_KH_1"/>
</dbReference>
<feature type="domain" description="Macro" evidence="13">
    <location>
        <begin position="2165"/>
        <end position="2337"/>
    </location>
</feature>
<evidence type="ECO:0000256" key="4">
    <source>
        <dbReference type="ARBA" id="ARBA00023027"/>
    </source>
</evidence>
<dbReference type="CDD" id="cd01439">
    <property type="entry name" value="TCCD_inducible_PARP_like"/>
    <property type="match status" value="1"/>
</dbReference>
<dbReference type="PROSITE" id="PS50102">
    <property type="entry name" value="RRM"/>
    <property type="match status" value="1"/>
</dbReference>
<keyword evidence="6" id="KW-0694">RNA-binding</keyword>
<dbReference type="SMART" id="SM00506">
    <property type="entry name" value="A1pp"/>
    <property type="match status" value="3"/>
</dbReference>
<feature type="region of interest" description="Disordered" evidence="8">
    <location>
        <begin position="2359"/>
        <end position="2383"/>
    </location>
</feature>
<dbReference type="CDD" id="cd02907">
    <property type="entry name" value="Macro_Af1521_BAL-like"/>
    <property type="match status" value="1"/>
</dbReference>
<feature type="region of interest" description="Disordered" evidence="8">
    <location>
        <begin position="2147"/>
        <end position="2168"/>
    </location>
</feature>
<dbReference type="Pfam" id="PF23085">
    <property type="entry name" value="RRM_PARP14_3"/>
    <property type="match status" value="2"/>
</dbReference>
<dbReference type="SMR" id="A0A8W8IRG6"/>
<proteinExistence type="predicted"/>
<dbReference type="GO" id="GO:0003950">
    <property type="term" value="F:NAD+ poly-ADP-ribosyltransferase activity"/>
    <property type="evidence" value="ECO:0007669"/>
    <property type="project" value="UniProtKB-UniRule"/>
</dbReference>
<feature type="compositionally biased region" description="Basic and acidic residues" evidence="8">
    <location>
        <begin position="619"/>
        <end position="629"/>
    </location>
</feature>
<feature type="compositionally biased region" description="Basic and acidic residues" evidence="8">
    <location>
        <begin position="978"/>
        <end position="988"/>
    </location>
</feature>
<keyword evidence="4 7" id="KW-0520">NAD</keyword>
<feature type="compositionally biased region" description="Basic and acidic residues" evidence="8">
    <location>
        <begin position="548"/>
        <end position="557"/>
    </location>
</feature>
<organism evidence="14 15">
    <name type="scientific">Magallana gigas</name>
    <name type="common">Pacific oyster</name>
    <name type="synonym">Crassostrea gigas</name>
    <dbReference type="NCBI Taxonomy" id="29159"/>
    <lineage>
        <taxon>Eukaryota</taxon>
        <taxon>Metazoa</taxon>
        <taxon>Spiralia</taxon>
        <taxon>Lophotrochozoa</taxon>
        <taxon>Mollusca</taxon>
        <taxon>Bivalvia</taxon>
        <taxon>Autobranchia</taxon>
        <taxon>Pteriomorphia</taxon>
        <taxon>Ostreida</taxon>
        <taxon>Ostreoidea</taxon>
        <taxon>Ostreidae</taxon>
        <taxon>Magallana</taxon>
    </lineage>
</organism>
<evidence type="ECO:0000256" key="7">
    <source>
        <dbReference type="RuleBase" id="RU362114"/>
    </source>
</evidence>
<dbReference type="PROSITE" id="PS51154">
    <property type="entry name" value="MACRO"/>
    <property type="match status" value="3"/>
</dbReference>
<dbReference type="Pfam" id="PF00644">
    <property type="entry name" value="PARP"/>
    <property type="match status" value="1"/>
</dbReference>
<keyword evidence="3 7" id="KW-0808">Transferase</keyword>
<keyword evidence="5" id="KW-0539">Nucleus</keyword>
<dbReference type="InterPro" id="IPR012677">
    <property type="entry name" value="Nucleotide-bd_a/b_plait_sf"/>
</dbReference>
<dbReference type="EnsemblMetazoa" id="G15513.1">
    <property type="protein sequence ID" value="G15513.1:cds"/>
    <property type="gene ID" value="G15513"/>
</dbReference>
<feature type="compositionally biased region" description="Polar residues" evidence="8">
    <location>
        <begin position="533"/>
        <end position="547"/>
    </location>
</feature>
<dbReference type="GO" id="GO:0003723">
    <property type="term" value="F:RNA binding"/>
    <property type="evidence" value="ECO:0007669"/>
    <property type="project" value="UniProtKB-UniRule"/>
</dbReference>
<dbReference type="Gene3D" id="3.30.70.330">
    <property type="match status" value="2"/>
</dbReference>
<reference evidence="14" key="1">
    <citation type="submission" date="2022-08" db="UniProtKB">
        <authorList>
            <consortium name="EnsemblMetazoa"/>
        </authorList>
    </citation>
    <scope>IDENTIFICATION</scope>
    <source>
        <strain evidence="14">05x7-T-G4-1.051#20</strain>
    </source>
</reference>
<dbReference type="Gene3D" id="3.90.228.10">
    <property type="match status" value="1"/>
</dbReference>
<keyword evidence="2 7" id="KW-0328">Glycosyltransferase</keyword>
<feature type="compositionally biased region" description="Basic and acidic residues" evidence="8">
    <location>
        <begin position="565"/>
        <end position="575"/>
    </location>
</feature>
<dbReference type="Pfam" id="PF02825">
    <property type="entry name" value="WWE"/>
    <property type="match status" value="1"/>
</dbReference>
<feature type="domain" description="Macro" evidence="13">
    <location>
        <begin position="1742"/>
        <end position="1927"/>
    </location>
</feature>
<evidence type="ECO:0000256" key="3">
    <source>
        <dbReference type="ARBA" id="ARBA00022679"/>
    </source>
</evidence>
<dbReference type="InterPro" id="IPR043472">
    <property type="entry name" value="Macro_dom-like"/>
</dbReference>
<evidence type="ECO:0000256" key="5">
    <source>
        <dbReference type="ARBA" id="ARBA00023242"/>
    </source>
</evidence>
<dbReference type="Gene3D" id="3.30.720.50">
    <property type="match status" value="1"/>
</dbReference>
<dbReference type="Pfam" id="PF23084">
    <property type="entry name" value="KH_PARP14_1"/>
    <property type="match status" value="1"/>
</dbReference>
<dbReference type="InterPro" id="IPR035979">
    <property type="entry name" value="RBD_domain_sf"/>
</dbReference>
<feature type="signal peptide" evidence="9">
    <location>
        <begin position="1"/>
        <end position="19"/>
    </location>
</feature>
<feature type="region of interest" description="Disordered" evidence="8">
    <location>
        <begin position="482"/>
        <end position="667"/>
    </location>
</feature>
<accession>A0A8W8IRG6</accession>
<dbReference type="InterPro" id="IPR002589">
    <property type="entry name" value="Macro_dom"/>
</dbReference>
<feature type="region of interest" description="Disordered" evidence="8">
    <location>
        <begin position="948"/>
        <end position="995"/>
    </location>
</feature>
<name>A0A8W8IRG6_MAGGI</name>
<evidence type="ECO:0000256" key="9">
    <source>
        <dbReference type="SAM" id="SignalP"/>
    </source>
</evidence>
<dbReference type="SUPFAM" id="SSF117839">
    <property type="entry name" value="WWE domain"/>
    <property type="match status" value="1"/>
</dbReference>
<feature type="domain" description="WWE" evidence="11">
    <location>
        <begin position="2474"/>
        <end position="2553"/>
    </location>
</feature>
<dbReference type="InterPro" id="IPR037197">
    <property type="entry name" value="WWE_dom_sf"/>
</dbReference>
<feature type="region of interest" description="Disordered" evidence="8">
    <location>
        <begin position="353"/>
        <end position="376"/>
    </location>
</feature>
<evidence type="ECO:0000256" key="8">
    <source>
        <dbReference type="SAM" id="MobiDB-lite"/>
    </source>
</evidence>
<dbReference type="InterPro" id="IPR000504">
    <property type="entry name" value="RRM_dom"/>
</dbReference>
<evidence type="ECO:0000313" key="15">
    <source>
        <dbReference type="Proteomes" id="UP000005408"/>
    </source>
</evidence>
<dbReference type="SUPFAM" id="SSF54928">
    <property type="entry name" value="RNA-binding domain, RBD"/>
    <property type="match status" value="2"/>
</dbReference>